<sequence>MSTLKSRVNMHLLGKRAPPYHRLPSGARMFFYVLITIATCSVACLYLKWLRVKSYWADRGVPYQPPNPILGSLTFLQRQNPGLWLRQLYNFKSPYVGMWLLWRPGLVINSPEIARRILVKDFGNFRNRYLSSGQSDPIGGLNLFTVNDPIWSSMRNRLSSVFTSAKLRILQDYVGLKAKELAQRIHNDKDNPINLKVTYVDFTTDVIGTSAFGVESNSTLTGKGSMREITHDFGKFGIMRGLSWCSIFFFPDFVDYFRFTFFPKESEDYLKRVFRMIVKNREENATDQKESKDLLDALIKIKKEKIENNEAVSDDLLIAQAAIFLLGGFETSGSVLSFITYEMAFNPELQVNTIKEGLRKYSPMGWLDRIAMMDYQIDDKVTIKAGTPVYVNSIGMHYDPDYFPDPEKFEPDRFLPQNEKDTKPYTYMPFGHGPRICIGQRFAQMTVRYALSSVFLNFKVYPVPNMPKPSDVKIDNRCLLYLAGEPLLVKFVPRH</sequence>
<dbReference type="GO" id="GO:0016712">
    <property type="term" value="F:oxidoreductase activity, acting on paired donors, with incorporation or reduction of molecular oxygen, reduced flavin or flavoprotein as one donor, and incorporation of one atom of oxygen"/>
    <property type="evidence" value="ECO:0007669"/>
    <property type="project" value="UniProtKB-EC"/>
</dbReference>
<proteinExistence type="inferred from homology"/>
<dbReference type="InterPro" id="IPR036396">
    <property type="entry name" value="Cyt_P450_sf"/>
</dbReference>
<evidence type="ECO:0000256" key="13">
    <source>
        <dbReference type="ARBA" id="ARBA00023033"/>
    </source>
</evidence>
<dbReference type="PANTHER" id="PTHR24292:SF54">
    <property type="entry name" value="CYP9F3-RELATED"/>
    <property type="match status" value="1"/>
</dbReference>
<dbReference type="GO" id="GO:0005506">
    <property type="term" value="F:iron ion binding"/>
    <property type="evidence" value="ECO:0007669"/>
    <property type="project" value="InterPro"/>
</dbReference>
<evidence type="ECO:0000256" key="10">
    <source>
        <dbReference type="ARBA" id="ARBA00022848"/>
    </source>
</evidence>
<keyword evidence="18" id="KW-0812">Transmembrane</keyword>
<keyword evidence="14 18" id="KW-0472">Membrane</keyword>
<accession>A0A8S4R7N8</accession>
<evidence type="ECO:0000256" key="18">
    <source>
        <dbReference type="SAM" id="Phobius"/>
    </source>
</evidence>
<keyword evidence="20" id="KW-1185">Reference proteome</keyword>
<keyword evidence="9" id="KW-0256">Endoplasmic reticulum</keyword>
<evidence type="ECO:0000256" key="3">
    <source>
        <dbReference type="ARBA" id="ARBA00004174"/>
    </source>
</evidence>
<keyword evidence="18" id="KW-1133">Transmembrane helix</keyword>
<evidence type="ECO:0000256" key="2">
    <source>
        <dbReference type="ARBA" id="ARBA00003690"/>
    </source>
</evidence>
<evidence type="ECO:0000256" key="16">
    <source>
        <dbReference type="PIRSR" id="PIRSR602403-1"/>
    </source>
</evidence>
<evidence type="ECO:0000256" key="9">
    <source>
        <dbReference type="ARBA" id="ARBA00022824"/>
    </source>
</evidence>
<comment type="function">
    <text evidence="2">May be involved in the metabolism of insect hormones and in the breakdown of synthetic insecticides.</text>
</comment>
<dbReference type="CDD" id="cd11056">
    <property type="entry name" value="CYP6-like"/>
    <property type="match status" value="1"/>
</dbReference>
<dbReference type="PRINTS" id="PR00385">
    <property type="entry name" value="P450"/>
</dbReference>
<comment type="subcellular location">
    <subcellularLocation>
        <location evidence="4">Endoplasmic reticulum membrane</location>
        <topology evidence="4">Peripheral membrane protein</topology>
    </subcellularLocation>
    <subcellularLocation>
        <location evidence="3">Microsome membrane</location>
        <topology evidence="3">Peripheral membrane protein</topology>
    </subcellularLocation>
</comment>
<evidence type="ECO:0000256" key="5">
    <source>
        <dbReference type="ARBA" id="ARBA00010617"/>
    </source>
</evidence>
<dbReference type="Pfam" id="PF00067">
    <property type="entry name" value="p450"/>
    <property type="match status" value="2"/>
</dbReference>
<evidence type="ECO:0000313" key="19">
    <source>
        <dbReference type="EMBL" id="CAH2232139.1"/>
    </source>
</evidence>
<evidence type="ECO:0000256" key="6">
    <source>
        <dbReference type="ARBA" id="ARBA00012109"/>
    </source>
</evidence>
<evidence type="ECO:0000256" key="1">
    <source>
        <dbReference type="ARBA" id="ARBA00001971"/>
    </source>
</evidence>
<feature type="transmembrane region" description="Helical" evidence="18">
    <location>
        <begin position="29"/>
        <end position="49"/>
    </location>
</feature>
<protein>
    <recommendedName>
        <fullName evidence="6">unspecific monooxygenase</fullName>
        <ecNumber evidence="6">1.14.14.1</ecNumber>
    </recommendedName>
</protein>
<dbReference type="GO" id="GO:0005789">
    <property type="term" value="C:endoplasmic reticulum membrane"/>
    <property type="evidence" value="ECO:0007669"/>
    <property type="project" value="UniProtKB-SubCell"/>
</dbReference>
<evidence type="ECO:0000256" key="11">
    <source>
        <dbReference type="ARBA" id="ARBA00023002"/>
    </source>
</evidence>
<dbReference type="PRINTS" id="PR00465">
    <property type="entry name" value="EP450IV"/>
</dbReference>
<dbReference type="InterPro" id="IPR017972">
    <property type="entry name" value="Cyt_P450_CS"/>
</dbReference>
<dbReference type="InterPro" id="IPR002403">
    <property type="entry name" value="Cyt_P450_E_grp-IV"/>
</dbReference>
<dbReference type="OrthoDB" id="2789670at2759"/>
<evidence type="ECO:0000256" key="14">
    <source>
        <dbReference type="ARBA" id="ARBA00023136"/>
    </source>
</evidence>
<reference evidence="19" key="1">
    <citation type="submission" date="2022-03" db="EMBL/GenBank/DDBJ databases">
        <authorList>
            <person name="Lindestad O."/>
        </authorList>
    </citation>
    <scope>NUCLEOTIDE SEQUENCE</scope>
</reference>
<feature type="binding site" description="axial binding residue" evidence="16">
    <location>
        <position position="437"/>
    </location>
    <ligand>
        <name>heme</name>
        <dbReference type="ChEBI" id="CHEBI:30413"/>
    </ligand>
    <ligandPart>
        <name>Fe</name>
        <dbReference type="ChEBI" id="CHEBI:18248"/>
    </ligandPart>
</feature>
<evidence type="ECO:0000256" key="12">
    <source>
        <dbReference type="ARBA" id="ARBA00023004"/>
    </source>
</evidence>
<keyword evidence="11 17" id="KW-0560">Oxidoreductase</keyword>
<evidence type="ECO:0000256" key="7">
    <source>
        <dbReference type="ARBA" id="ARBA00022617"/>
    </source>
</evidence>
<keyword evidence="7 16" id="KW-0349">Heme</keyword>
<dbReference type="SUPFAM" id="SSF48264">
    <property type="entry name" value="Cytochrome P450"/>
    <property type="match status" value="1"/>
</dbReference>
<comment type="catalytic activity">
    <reaction evidence="15">
        <text>an organic molecule + reduced [NADPH--hemoprotein reductase] + O2 = an alcohol + oxidized [NADPH--hemoprotein reductase] + H2O + H(+)</text>
        <dbReference type="Rhea" id="RHEA:17149"/>
        <dbReference type="Rhea" id="RHEA-COMP:11964"/>
        <dbReference type="Rhea" id="RHEA-COMP:11965"/>
        <dbReference type="ChEBI" id="CHEBI:15377"/>
        <dbReference type="ChEBI" id="CHEBI:15378"/>
        <dbReference type="ChEBI" id="CHEBI:15379"/>
        <dbReference type="ChEBI" id="CHEBI:30879"/>
        <dbReference type="ChEBI" id="CHEBI:57618"/>
        <dbReference type="ChEBI" id="CHEBI:58210"/>
        <dbReference type="ChEBI" id="CHEBI:142491"/>
        <dbReference type="EC" id="1.14.14.1"/>
    </reaction>
</comment>
<name>A0A8S4R7N8_9NEOP</name>
<keyword evidence="8 16" id="KW-0479">Metal-binding</keyword>
<keyword evidence="13 17" id="KW-0503">Monooxygenase</keyword>
<dbReference type="Gene3D" id="1.10.630.10">
    <property type="entry name" value="Cytochrome P450"/>
    <property type="match status" value="1"/>
</dbReference>
<evidence type="ECO:0000256" key="8">
    <source>
        <dbReference type="ARBA" id="ARBA00022723"/>
    </source>
</evidence>
<comment type="cofactor">
    <cofactor evidence="1 16">
        <name>heme</name>
        <dbReference type="ChEBI" id="CHEBI:30413"/>
    </cofactor>
</comment>
<keyword evidence="12 16" id="KW-0408">Iron</keyword>
<comment type="similarity">
    <text evidence="5 17">Belongs to the cytochrome P450 family.</text>
</comment>
<dbReference type="GO" id="GO:0020037">
    <property type="term" value="F:heme binding"/>
    <property type="evidence" value="ECO:0007669"/>
    <property type="project" value="InterPro"/>
</dbReference>
<keyword evidence="10" id="KW-0492">Microsome</keyword>
<dbReference type="Proteomes" id="UP000838756">
    <property type="component" value="Unassembled WGS sequence"/>
</dbReference>
<gene>
    <name evidence="19" type="primary">jg20814</name>
    <name evidence="19" type="ORF">PAEG_LOCUS10454</name>
</gene>
<dbReference type="InterPro" id="IPR050476">
    <property type="entry name" value="Insect_CytP450_Detox"/>
</dbReference>
<evidence type="ECO:0000256" key="15">
    <source>
        <dbReference type="ARBA" id="ARBA00047827"/>
    </source>
</evidence>
<organism evidence="19 20">
    <name type="scientific">Pararge aegeria aegeria</name>
    <dbReference type="NCBI Taxonomy" id="348720"/>
    <lineage>
        <taxon>Eukaryota</taxon>
        <taxon>Metazoa</taxon>
        <taxon>Ecdysozoa</taxon>
        <taxon>Arthropoda</taxon>
        <taxon>Hexapoda</taxon>
        <taxon>Insecta</taxon>
        <taxon>Pterygota</taxon>
        <taxon>Neoptera</taxon>
        <taxon>Endopterygota</taxon>
        <taxon>Lepidoptera</taxon>
        <taxon>Glossata</taxon>
        <taxon>Ditrysia</taxon>
        <taxon>Papilionoidea</taxon>
        <taxon>Nymphalidae</taxon>
        <taxon>Satyrinae</taxon>
        <taxon>Satyrini</taxon>
        <taxon>Parargina</taxon>
        <taxon>Pararge</taxon>
    </lineage>
</organism>
<dbReference type="InterPro" id="IPR001128">
    <property type="entry name" value="Cyt_P450"/>
</dbReference>
<evidence type="ECO:0000256" key="4">
    <source>
        <dbReference type="ARBA" id="ARBA00004406"/>
    </source>
</evidence>
<dbReference type="AlphaFoldDB" id="A0A8S4R7N8"/>
<comment type="caution">
    <text evidence="19">The sequence shown here is derived from an EMBL/GenBank/DDBJ whole genome shotgun (WGS) entry which is preliminary data.</text>
</comment>
<dbReference type="PANTHER" id="PTHR24292">
    <property type="entry name" value="CYTOCHROME P450"/>
    <property type="match status" value="1"/>
</dbReference>
<dbReference type="PROSITE" id="PS00086">
    <property type="entry name" value="CYTOCHROME_P450"/>
    <property type="match status" value="1"/>
</dbReference>
<dbReference type="EMBL" id="CAKXAJ010024867">
    <property type="protein sequence ID" value="CAH2232139.1"/>
    <property type="molecule type" value="Genomic_DNA"/>
</dbReference>
<evidence type="ECO:0000256" key="17">
    <source>
        <dbReference type="RuleBase" id="RU000461"/>
    </source>
</evidence>
<dbReference type="EC" id="1.14.14.1" evidence="6"/>
<evidence type="ECO:0000313" key="20">
    <source>
        <dbReference type="Proteomes" id="UP000838756"/>
    </source>
</evidence>